<organism evidence="1 2">
    <name type="scientific">Mycena rosella</name>
    <name type="common">Pink bonnet</name>
    <name type="synonym">Agaricus rosellus</name>
    <dbReference type="NCBI Taxonomy" id="1033263"/>
    <lineage>
        <taxon>Eukaryota</taxon>
        <taxon>Fungi</taxon>
        <taxon>Dikarya</taxon>
        <taxon>Basidiomycota</taxon>
        <taxon>Agaricomycotina</taxon>
        <taxon>Agaricomycetes</taxon>
        <taxon>Agaricomycetidae</taxon>
        <taxon>Agaricales</taxon>
        <taxon>Marasmiineae</taxon>
        <taxon>Mycenaceae</taxon>
        <taxon>Mycena</taxon>
    </lineage>
</organism>
<gene>
    <name evidence="1" type="ORF">B0H17DRAFT_1150650</name>
</gene>
<dbReference type="Gene3D" id="1.25.10.10">
    <property type="entry name" value="Leucine-rich Repeat Variant"/>
    <property type="match status" value="2"/>
</dbReference>
<dbReference type="GO" id="GO:0015630">
    <property type="term" value="C:microtubule cytoskeleton"/>
    <property type="evidence" value="ECO:0007669"/>
    <property type="project" value="TreeGrafter"/>
</dbReference>
<dbReference type="InterPro" id="IPR000225">
    <property type="entry name" value="Armadillo"/>
</dbReference>
<comment type="caution">
    <text evidence="1">The sequence shown here is derived from an EMBL/GenBank/DDBJ whole genome shotgun (WGS) entry which is preliminary data.</text>
</comment>
<keyword evidence="2" id="KW-1185">Reference proteome</keyword>
<dbReference type="GO" id="GO:0003341">
    <property type="term" value="P:cilium movement"/>
    <property type="evidence" value="ECO:0007669"/>
    <property type="project" value="TreeGrafter"/>
</dbReference>
<dbReference type="SMART" id="SM00185">
    <property type="entry name" value="ARM"/>
    <property type="match status" value="7"/>
</dbReference>
<dbReference type="GO" id="GO:0008017">
    <property type="term" value="F:microtubule binding"/>
    <property type="evidence" value="ECO:0007669"/>
    <property type="project" value="TreeGrafter"/>
</dbReference>
<sequence length="467" mass="50718">MEKSAVQRSRRASLVCACVVKAHGQISLALNFIKQNRSTPLSKEVVQIYLDYLAYGMCKYVLSATKSAILIELQTRAKSEEDLDARTVADSGLLHLVDELCGSRALKVRRSMCGVLGEIAWHDTTVGAVISSKPCHWLVSFLRDKDIGVVANAARALALISTSADGAKTAVAANVLDCITALLNSPNTTAREWTWQLLTRLIRHESTREVALRLNLCERLVPLLYDENLRVVENAARTLSWIAIPADGAKAVVQATVLDCVIKLLDSRAPGVRQWTCAILGEVASKKTMAPAVLKVKPCLRLVSLLRDENTQVVASAMDALSWIVKSHEGAHAAVGAKILDSVKQTLYSPKIQVRRQTCRILVDLGRHGNTVATILGVNPCAQLVVLSLHADRLLRTSALFALQAITESPAGVRAVAATDILSRLDDLMKAQDLEIRFRTCILLKNLAWQKMGVCQSPSAPGTNGTL</sequence>
<evidence type="ECO:0000313" key="2">
    <source>
        <dbReference type="Proteomes" id="UP001221757"/>
    </source>
</evidence>
<dbReference type="AlphaFoldDB" id="A0AAD7BSB5"/>
<name>A0AAD7BSB5_MYCRO</name>
<dbReference type="InterPro" id="IPR011989">
    <property type="entry name" value="ARM-like"/>
</dbReference>
<dbReference type="PANTHER" id="PTHR23314">
    <property type="entry name" value="SPERM-ASSOCIATED ANTIGEN 6 ARMADILLO REPEAT-CONTAINING"/>
    <property type="match status" value="1"/>
</dbReference>
<dbReference type="EMBL" id="JARKIE010000548">
    <property type="protein sequence ID" value="KAJ7629297.1"/>
    <property type="molecule type" value="Genomic_DNA"/>
</dbReference>
<accession>A0AAD7BSB5</accession>
<evidence type="ECO:0000313" key="1">
    <source>
        <dbReference type="EMBL" id="KAJ7629297.1"/>
    </source>
</evidence>
<dbReference type="SUPFAM" id="SSF48371">
    <property type="entry name" value="ARM repeat"/>
    <property type="match status" value="1"/>
</dbReference>
<reference evidence="1" key="1">
    <citation type="submission" date="2023-03" db="EMBL/GenBank/DDBJ databases">
        <title>Massive genome expansion in bonnet fungi (Mycena s.s.) driven by repeated elements and novel gene families across ecological guilds.</title>
        <authorList>
            <consortium name="Lawrence Berkeley National Laboratory"/>
            <person name="Harder C.B."/>
            <person name="Miyauchi S."/>
            <person name="Viragh M."/>
            <person name="Kuo A."/>
            <person name="Thoen E."/>
            <person name="Andreopoulos B."/>
            <person name="Lu D."/>
            <person name="Skrede I."/>
            <person name="Drula E."/>
            <person name="Henrissat B."/>
            <person name="Morin E."/>
            <person name="Kohler A."/>
            <person name="Barry K."/>
            <person name="LaButti K."/>
            <person name="Morin E."/>
            <person name="Salamov A."/>
            <person name="Lipzen A."/>
            <person name="Mereny Z."/>
            <person name="Hegedus B."/>
            <person name="Baldrian P."/>
            <person name="Stursova M."/>
            <person name="Weitz H."/>
            <person name="Taylor A."/>
            <person name="Grigoriev I.V."/>
            <person name="Nagy L.G."/>
            <person name="Martin F."/>
            <person name="Kauserud H."/>
        </authorList>
    </citation>
    <scope>NUCLEOTIDE SEQUENCE</scope>
    <source>
        <strain evidence="1">CBHHK067</strain>
    </source>
</reference>
<proteinExistence type="predicted"/>
<dbReference type="Proteomes" id="UP001221757">
    <property type="component" value="Unassembled WGS sequence"/>
</dbReference>
<protein>
    <submittedName>
        <fullName evidence="1">Armadillo-type protein</fullName>
    </submittedName>
</protein>
<dbReference type="InterPro" id="IPR016024">
    <property type="entry name" value="ARM-type_fold"/>
</dbReference>
<dbReference type="PANTHER" id="PTHR23314:SF0">
    <property type="entry name" value="SPERM-ASSOCIATED ANTIGEN 6"/>
    <property type="match status" value="1"/>
</dbReference>